<dbReference type="EMBL" id="KV417507">
    <property type="protein sequence ID" value="KZP27818.1"/>
    <property type="molecule type" value="Genomic_DNA"/>
</dbReference>
<dbReference type="Proteomes" id="UP000076532">
    <property type="component" value="Unassembled WGS sequence"/>
</dbReference>
<evidence type="ECO:0000313" key="2">
    <source>
        <dbReference type="EMBL" id="KZP27818.1"/>
    </source>
</evidence>
<gene>
    <name evidence="2" type="ORF">FIBSPDRAFT_928026</name>
</gene>
<dbReference type="AlphaFoldDB" id="A0A166R291"/>
<proteinExistence type="predicted"/>
<organism evidence="2 3">
    <name type="scientific">Athelia psychrophila</name>
    <dbReference type="NCBI Taxonomy" id="1759441"/>
    <lineage>
        <taxon>Eukaryota</taxon>
        <taxon>Fungi</taxon>
        <taxon>Dikarya</taxon>
        <taxon>Basidiomycota</taxon>
        <taxon>Agaricomycotina</taxon>
        <taxon>Agaricomycetes</taxon>
        <taxon>Agaricomycetidae</taxon>
        <taxon>Atheliales</taxon>
        <taxon>Atheliaceae</taxon>
        <taxon>Athelia</taxon>
    </lineage>
</organism>
<keyword evidence="3" id="KW-1185">Reference proteome</keyword>
<evidence type="ECO:0000313" key="3">
    <source>
        <dbReference type="Proteomes" id="UP000076532"/>
    </source>
</evidence>
<sequence length="226" mass="25542">MLGQTEIAKLLKQCNGDELAMEEVLCAYVVWKYVKGRSNEHVLEKLRQLRMYLSVTGQRDILRAGQRAFRVVMTECALGGQSRLGVLPATTPIGKRAWNDLRRSMSGTQIQVITDSRYGGPAPVQAFLNAEQRIQPRVAEDLVRPGWLERYFLSRPQFGNENLPPGYPDGNDRSDGGTLPMYLSRISEQLASISYSLESHHSFFVALTAEVRTHPADTYKERRTKI</sequence>
<accession>A0A166R291</accession>
<reference evidence="2 3" key="1">
    <citation type="journal article" date="2016" name="Mol. Biol. Evol.">
        <title>Comparative Genomics of Early-Diverging Mushroom-Forming Fungi Provides Insights into the Origins of Lignocellulose Decay Capabilities.</title>
        <authorList>
            <person name="Nagy L.G."/>
            <person name="Riley R."/>
            <person name="Tritt A."/>
            <person name="Adam C."/>
            <person name="Daum C."/>
            <person name="Floudas D."/>
            <person name="Sun H."/>
            <person name="Yadav J.S."/>
            <person name="Pangilinan J."/>
            <person name="Larsson K.H."/>
            <person name="Matsuura K."/>
            <person name="Barry K."/>
            <person name="Labutti K."/>
            <person name="Kuo R."/>
            <person name="Ohm R.A."/>
            <person name="Bhattacharya S.S."/>
            <person name="Shirouzu T."/>
            <person name="Yoshinaga Y."/>
            <person name="Martin F.M."/>
            <person name="Grigoriev I.V."/>
            <person name="Hibbett D.S."/>
        </authorList>
    </citation>
    <scope>NUCLEOTIDE SEQUENCE [LARGE SCALE GENOMIC DNA]</scope>
    <source>
        <strain evidence="2 3">CBS 109695</strain>
    </source>
</reference>
<feature type="region of interest" description="Disordered" evidence="1">
    <location>
        <begin position="160"/>
        <end position="179"/>
    </location>
</feature>
<dbReference type="OrthoDB" id="3029958at2759"/>
<name>A0A166R291_9AGAM</name>
<evidence type="ECO:0000256" key="1">
    <source>
        <dbReference type="SAM" id="MobiDB-lite"/>
    </source>
</evidence>
<protein>
    <submittedName>
        <fullName evidence="2">Uncharacterized protein</fullName>
    </submittedName>
</protein>